<proteinExistence type="predicted"/>
<dbReference type="PANTHER" id="PTHR33309">
    <property type="entry name" value="KERATIN, ULTRA HIGH-SULFUR MATRIX PROTEIN-LIKE"/>
    <property type="match status" value="1"/>
</dbReference>
<dbReference type="EMBL" id="KQ982944">
    <property type="protein sequence ID" value="KYQ48886.1"/>
    <property type="molecule type" value="Genomic_DNA"/>
</dbReference>
<dbReference type="AlphaFoldDB" id="A0A151WM09"/>
<dbReference type="InterPro" id="IPR049012">
    <property type="entry name" value="Mutator_transp_dom"/>
</dbReference>
<gene>
    <name evidence="3" type="ORF">ALC60_11940</name>
</gene>
<accession>A0A151WM09</accession>
<organism evidence="3 4">
    <name type="scientific">Mycetomoellerius zeteki</name>
    <dbReference type="NCBI Taxonomy" id="64791"/>
    <lineage>
        <taxon>Eukaryota</taxon>
        <taxon>Metazoa</taxon>
        <taxon>Ecdysozoa</taxon>
        <taxon>Arthropoda</taxon>
        <taxon>Hexapoda</taxon>
        <taxon>Insecta</taxon>
        <taxon>Pterygota</taxon>
        <taxon>Neoptera</taxon>
        <taxon>Endopterygota</taxon>
        <taxon>Hymenoptera</taxon>
        <taxon>Apocrita</taxon>
        <taxon>Aculeata</taxon>
        <taxon>Formicoidea</taxon>
        <taxon>Formicidae</taxon>
        <taxon>Myrmicinae</taxon>
        <taxon>Mycetomoellerius</taxon>
    </lineage>
</organism>
<name>A0A151WM09_9HYME</name>
<evidence type="ECO:0000313" key="4">
    <source>
        <dbReference type="Proteomes" id="UP000075809"/>
    </source>
</evidence>
<feature type="domain" description="Mutator-like transposase" evidence="2">
    <location>
        <begin position="64"/>
        <end position="413"/>
    </location>
</feature>
<dbReference type="PANTHER" id="PTHR33309:SF3">
    <property type="entry name" value="CCHC-TYPE DOMAIN-CONTAINING PROTEIN"/>
    <property type="match status" value="1"/>
</dbReference>
<dbReference type="Pfam" id="PF20700">
    <property type="entry name" value="Mutator"/>
    <property type="match status" value="1"/>
</dbReference>
<protein>
    <recommendedName>
        <fullName evidence="2">Mutator-like transposase domain-containing protein</fullName>
    </recommendedName>
</protein>
<dbReference type="KEGG" id="mzt:108728498"/>
<evidence type="ECO:0000259" key="2">
    <source>
        <dbReference type="Pfam" id="PF20700"/>
    </source>
</evidence>
<feature type="region of interest" description="Disordered" evidence="1">
    <location>
        <begin position="1"/>
        <end position="30"/>
    </location>
</feature>
<dbReference type="OrthoDB" id="7527909at2759"/>
<reference evidence="3 4" key="1">
    <citation type="submission" date="2015-09" db="EMBL/GenBank/DDBJ databases">
        <title>Trachymyrmex zeteki WGS genome.</title>
        <authorList>
            <person name="Nygaard S."/>
            <person name="Hu H."/>
            <person name="Boomsma J."/>
            <person name="Zhang G."/>
        </authorList>
    </citation>
    <scope>NUCLEOTIDE SEQUENCE [LARGE SCALE GENOMIC DNA]</scope>
    <source>
        <strain evidence="3">Tzet28-1</strain>
        <tissue evidence="3">Whole body</tissue>
    </source>
</reference>
<evidence type="ECO:0000256" key="1">
    <source>
        <dbReference type="SAM" id="MobiDB-lite"/>
    </source>
</evidence>
<sequence length="576" mass="65147">MSDIKKIYSRQKGTKELHSTRLRSNVSKRRPKNRFEVEGDAEGVSASAKKLKTSEDLDVNYEFGYRIINFLAVFAVISQHVKCKKCNSDITFRERNPRGLGFKIVIACPNCPEVVIPSCKYIRNAYEINRRIVLAMRLVGVGLNGIIKFCAFMELPRPIFQSFYDKLVNMISIATSTVRHSSLKKAAQKEKKMTEEHGQSAGITVSGDGSWRKRGFSSLFGITSLIGWFSGQIVDVEVKSKYCKSCEQWKKKLDTCDYDEWYKTHADVCKANHEGSSGKMEVDAVIEMFHRSKDLHDLKYSSYIGDGDSKTFKGIIDSEPYEDLVVQKKECISQVQKRMGTRLRNLKKSSKNLGGKGKLSAKLIDELTIYYGLAIRRNPTSLDAMKNEIWATLFHKLSTDENPQHEKCSKSWCNWKKAQEADTLDTFRHKSPLSEEVYEAIKPIYEDLSRDELLNRCLGGYTQNSNESFNATVWNLAPKSYSSGKTVLNVAADIATCVFNDGMTSIIHIMQLLEMEIGVQAYNFCTESDAKRIKHAEAQLSDAAKKTRSSITSARKEMEDEYSNLEGQLYGAGIAD</sequence>
<dbReference type="Proteomes" id="UP000075809">
    <property type="component" value="Unassembled WGS sequence"/>
</dbReference>
<keyword evidence="4" id="KW-1185">Reference proteome</keyword>
<evidence type="ECO:0000313" key="3">
    <source>
        <dbReference type="EMBL" id="KYQ48886.1"/>
    </source>
</evidence>